<evidence type="ECO:0000313" key="2">
    <source>
        <dbReference type="EMBL" id="ADL19597.1"/>
    </source>
</evidence>
<organism evidence="2 3">
    <name type="scientific">Acidilobus saccharovorans (strain DSM 16705 / JCM 18335 / VKM B-2471 / 345-15)</name>
    <dbReference type="NCBI Taxonomy" id="666510"/>
    <lineage>
        <taxon>Archaea</taxon>
        <taxon>Thermoproteota</taxon>
        <taxon>Thermoprotei</taxon>
        <taxon>Acidilobales</taxon>
        <taxon>Acidilobaceae</taxon>
        <taxon>Acidilobus</taxon>
    </lineage>
</organism>
<feature type="region of interest" description="Disordered" evidence="1">
    <location>
        <begin position="56"/>
        <end position="77"/>
    </location>
</feature>
<dbReference type="OrthoDB" id="376692at2157"/>
<dbReference type="GeneID" id="9499446"/>
<sequence length="77" mass="8627">MEQGNLKEVTVEFSGSRFRAFIDTSSGLLVCPICRRTRVTSPEDLVAHILAHAMKSLDKRREPPQRAHVTSESSSEE</sequence>
<dbReference type="HOGENOM" id="CLU_2629485_0_0_2"/>
<protein>
    <submittedName>
        <fullName evidence="2">Uncharacterized protein</fullName>
    </submittedName>
</protein>
<dbReference type="KEGG" id="asc:ASAC_1192"/>
<evidence type="ECO:0000313" key="3">
    <source>
        <dbReference type="Proteomes" id="UP000000346"/>
    </source>
</evidence>
<dbReference type="RefSeq" id="WP_013267109.1">
    <property type="nucleotide sequence ID" value="NC_014374.1"/>
</dbReference>
<dbReference type="InParanoid" id="D9Q2Q9"/>
<keyword evidence="3" id="KW-1185">Reference proteome</keyword>
<dbReference type="Proteomes" id="UP000000346">
    <property type="component" value="Chromosome"/>
</dbReference>
<gene>
    <name evidence="2" type="ordered locus">ASAC_1192</name>
</gene>
<name>D9Q2Q9_ACIS3</name>
<dbReference type="STRING" id="666510.ASAC_1192"/>
<reference evidence="2 3" key="1">
    <citation type="journal article" date="2010" name="Appl. Environ. Microbiol.">
        <title>The genome sequence of the crenarchaeon Acidilobus saccharovorans supports a new order, Acidilobales, and suggests an important ecological role in terrestrial acidic hot springs.</title>
        <authorList>
            <person name="Mardanov A.V."/>
            <person name="Svetlitchnyi V.A."/>
            <person name="Beletsky A.V."/>
            <person name="Prokofeva M.I."/>
            <person name="Bonch-Osmolovskaya E.A."/>
            <person name="Ravin N.V."/>
            <person name="Skryabin K.G."/>
        </authorList>
    </citation>
    <scope>NUCLEOTIDE SEQUENCE [LARGE SCALE GENOMIC DNA]</scope>
    <source>
        <strain evidence="3">DSM 16705 / JCM 18335 / VKM B-2471 / 345-15</strain>
    </source>
</reference>
<dbReference type="EMBL" id="CP001742">
    <property type="protein sequence ID" value="ADL19597.1"/>
    <property type="molecule type" value="Genomic_DNA"/>
</dbReference>
<evidence type="ECO:0000256" key="1">
    <source>
        <dbReference type="SAM" id="MobiDB-lite"/>
    </source>
</evidence>
<dbReference type="eggNOG" id="arCOG05934">
    <property type="taxonomic scope" value="Archaea"/>
</dbReference>
<dbReference type="AlphaFoldDB" id="D9Q2Q9"/>
<accession>D9Q2Q9</accession>
<feature type="compositionally biased region" description="Basic and acidic residues" evidence="1">
    <location>
        <begin position="56"/>
        <end position="65"/>
    </location>
</feature>
<feature type="compositionally biased region" description="Polar residues" evidence="1">
    <location>
        <begin position="68"/>
        <end position="77"/>
    </location>
</feature>
<proteinExistence type="predicted"/>